<evidence type="ECO:0000259" key="7">
    <source>
        <dbReference type="Pfam" id="PF08281"/>
    </source>
</evidence>
<evidence type="ECO:0000313" key="9">
    <source>
        <dbReference type="Proteomes" id="UP000186096"/>
    </source>
</evidence>
<sequence>MASFSALRRSRRERGWPAGQCLCVDMSLRARIRDGDAEAFEALFEEMERPVFSHAFRLTGDWSVAEDVLSLTFLEAWRLRHRIDADGGSLRPWVLGIATNVARNLRRAARRYDDALARMPRGHPVPDFSDEIVGRIDAAEQLAAIRQAFGSLRRQEQEVFALCVWSGLDHAEAAQALGVAVGTVRSRLSRARKKLEKLAAERQRASGWRQVKGDHDSVVRSIGEESR</sequence>
<keyword evidence="2" id="KW-0805">Transcription regulation</keyword>
<dbReference type="PANTHER" id="PTHR43133">
    <property type="entry name" value="RNA POLYMERASE ECF-TYPE SIGMA FACTO"/>
    <property type="match status" value="1"/>
</dbReference>
<keyword evidence="9" id="KW-1185">Reference proteome</keyword>
<dbReference type="AlphaFoldDB" id="A0A1N7HCY8"/>
<dbReference type="InterPro" id="IPR013325">
    <property type="entry name" value="RNA_pol_sigma_r2"/>
</dbReference>
<keyword evidence="4" id="KW-0804">Transcription</keyword>
<name>A0A1N7HCY8_9ACTN</name>
<feature type="region of interest" description="Disordered" evidence="5">
    <location>
        <begin position="206"/>
        <end position="227"/>
    </location>
</feature>
<dbReference type="InterPro" id="IPR007627">
    <property type="entry name" value="RNA_pol_sigma70_r2"/>
</dbReference>
<gene>
    <name evidence="8" type="ORF">SAMN05421833_14442</name>
</gene>
<dbReference type="Gene3D" id="1.10.10.10">
    <property type="entry name" value="Winged helix-like DNA-binding domain superfamily/Winged helix DNA-binding domain"/>
    <property type="match status" value="1"/>
</dbReference>
<feature type="domain" description="RNA polymerase sigma-70 region 2" evidence="6">
    <location>
        <begin position="43"/>
        <end position="111"/>
    </location>
</feature>
<evidence type="ECO:0000256" key="4">
    <source>
        <dbReference type="ARBA" id="ARBA00023163"/>
    </source>
</evidence>
<dbReference type="CDD" id="cd06171">
    <property type="entry name" value="Sigma70_r4"/>
    <property type="match status" value="1"/>
</dbReference>
<dbReference type="PANTHER" id="PTHR43133:SF25">
    <property type="entry name" value="RNA POLYMERASE SIGMA FACTOR RFAY-RELATED"/>
    <property type="match status" value="1"/>
</dbReference>
<evidence type="ECO:0000313" key="8">
    <source>
        <dbReference type="EMBL" id="SIS22747.1"/>
    </source>
</evidence>
<proteinExistence type="inferred from homology"/>
<dbReference type="InterPro" id="IPR036388">
    <property type="entry name" value="WH-like_DNA-bd_sf"/>
</dbReference>
<evidence type="ECO:0000256" key="5">
    <source>
        <dbReference type="SAM" id="MobiDB-lite"/>
    </source>
</evidence>
<evidence type="ECO:0000256" key="3">
    <source>
        <dbReference type="ARBA" id="ARBA00023082"/>
    </source>
</evidence>
<keyword evidence="3" id="KW-0731">Sigma factor</keyword>
<accession>A0A1N7HCY8</accession>
<dbReference type="GO" id="GO:0016987">
    <property type="term" value="F:sigma factor activity"/>
    <property type="evidence" value="ECO:0007669"/>
    <property type="project" value="UniProtKB-KW"/>
</dbReference>
<dbReference type="NCBIfam" id="TIGR02937">
    <property type="entry name" value="sigma70-ECF"/>
    <property type="match status" value="1"/>
</dbReference>
<dbReference type="InterPro" id="IPR014284">
    <property type="entry name" value="RNA_pol_sigma-70_dom"/>
</dbReference>
<evidence type="ECO:0000256" key="2">
    <source>
        <dbReference type="ARBA" id="ARBA00023015"/>
    </source>
</evidence>
<dbReference type="STRING" id="58117.SAMN05421833_14442"/>
<dbReference type="GO" id="GO:0003677">
    <property type="term" value="F:DNA binding"/>
    <property type="evidence" value="ECO:0007669"/>
    <property type="project" value="InterPro"/>
</dbReference>
<dbReference type="GO" id="GO:0006352">
    <property type="term" value="P:DNA-templated transcription initiation"/>
    <property type="evidence" value="ECO:0007669"/>
    <property type="project" value="InterPro"/>
</dbReference>
<dbReference type="InterPro" id="IPR039425">
    <property type="entry name" value="RNA_pol_sigma-70-like"/>
</dbReference>
<dbReference type="Pfam" id="PF08281">
    <property type="entry name" value="Sigma70_r4_2"/>
    <property type="match status" value="1"/>
</dbReference>
<dbReference type="InterPro" id="IPR013324">
    <property type="entry name" value="RNA_pol_sigma_r3/r4-like"/>
</dbReference>
<dbReference type="Proteomes" id="UP000186096">
    <property type="component" value="Unassembled WGS sequence"/>
</dbReference>
<evidence type="ECO:0000259" key="6">
    <source>
        <dbReference type="Pfam" id="PF04542"/>
    </source>
</evidence>
<dbReference type="Gene3D" id="1.10.1740.10">
    <property type="match status" value="1"/>
</dbReference>
<evidence type="ECO:0000256" key="1">
    <source>
        <dbReference type="ARBA" id="ARBA00010641"/>
    </source>
</evidence>
<dbReference type="Pfam" id="PF04542">
    <property type="entry name" value="Sigma70_r2"/>
    <property type="match status" value="1"/>
</dbReference>
<dbReference type="SUPFAM" id="SSF88659">
    <property type="entry name" value="Sigma3 and sigma4 domains of RNA polymerase sigma factors"/>
    <property type="match status" value="1"/>
</dbReference>
<protein>
    <submittedName>
        <fullName evidence="8">RNA polymerase sigma-70 factor, ECF subfamily</fullName>
    </submittedName>
</protein>
<feature type="domain" description="RNA polymerase sigma factor 70 region 4 type 2" evidence="7">
    <location>
        <begin position="143"/>
        <end position="195"/>
    </location>
</feature>
<dbReference type="InterPro" id="IPR013249">
    <property type="entry name" value="RNA_pol_sigma70_r4_t2"/>
</dbReference>
<feature type="compositionally biased region" description="Basic and acidic residues" evidence="5">
    <location>
        <begin position="211"/>
        <end position="227"/>
    </location>
</feature>
<dbReference type="SUPFAM" id="SSF88946">
    <property type="entry name" value="Sigma2 domain of RNA polymerase sigma factors"/>
    <property type="match status" value="1"/>
</dbReference>
<comment type="similarity">
    <text evidence="1">Belongs to the sigma-70 factor family. ECF subfamily.</text>
</comment>
<dbReference type="EMBL" id="FTNI01000044">
    <property type="protein sequence ID" value="SIS22747.1"/>
    <property type="molecule type" value="Genomic_DNA"/>
</dbReference>
<organism evidence="8 9">
    <name type="scientific">Microbispora rosea</name>
    <dbReference type="NCBI Taxonomy" id="58117"/>
    <lineage>
        <taxon>Bacteria</taxon>
        <taxon>Bacillati</taxon>
        <taxon>Actinomycetota</taxon>
        <taxon>Actinomycetes</taxon>
        <taxon>Streptosporangiales</taxon>
        <taxon>Streptosporangiaceae</taxon>
        <taxon>Microbispora</taxon>
    </lineage>
</organism>
<reference evidence="9" key="1">
    <citation type="submission" date="2017-01" db="EMBL/GenBank/DDBJ databases">
        <authorList>
            <person name="Varghese N."/>
            <person name="Submissions S."/>
        </authorList>
    </citation>
    <scope>NUCLEOTIDE SEQUENCE [LARGE SCALE GENOMIC DNA]</scope>
    <source>
        <strain evidence="9">ATCC 12950</strain>
    </source>
</reference>